<dbReference type="PANTHER" id="PTHR43717">
    <property type="entry name" value="ANAEROBIC NITRIC OXIDE REDUCTASE FLAVORUBREDOXIN"/>
    <property type="match status" value="1"/>
</dbReference>
<dbReference type="RefSeq" id="WP_379753639.1">
    <property type="nucleotide sequence ID" value="NZ_JBHSMR010000013.1"/>
</dbReference>
<dbReference type="PANTHER" id="PTHR43717:SF1">
    <property type="entry name" value="ANAEROBIC NITRIC OXIDE REDUCTASE FLAVORUBREDOXIN"/>
    <property type="match status" value="1"/>
</dbReference>
<dbReference type="InterPro" id="IPR045761">
    <property type="entry name" value="ODP_dom"/>
</dbReference>
<organism evidence="2 3">
    <name type="scientific">Massilia suwonensis</name>
    <dbReference type="NCBI Taxonomy" id="648895"/>
    <lineage>
        <taxon>Bacteria</taxon>
        <taxon>Pseudomonadati</taxon>
        <taxon>Pseudomonadota</taxon>
        <taxon>Betaproteobacteria</taxon>
        <taxon>Burkholderiales</taxon>
        <taxon>Oxalobacteraceae</taxon>
        <taxon>Telluria group</taxon>
        <taxon>Massilia</taxon>
    </lineage>
</organism>
<proteinExistence type="predicted"/>
<keyword evidence="3" id="KW-1185">Reference proteome</keyword>
<dbReference type="Gene3D" id="3.60.15.10">
    <property type="entry name" value="Ribonuclease Z/Hydroxyacylglutathione hydrolase-like"/>
    <property type="match status" value="1"/>
</dbReference>
<evidence type="ECO:0000313" key="2">
    <source>
        <dbReference type="EMBL" id="MFC5478260.1"/>
    </source>
</evidence>
<dbReference type="SUPFAM" id="SSF56281">
    <property type="entry name" value="Metallo-hydrolase/oxidoreductase"/>
    <property type="match status" value="1"/>
</dbReference>
<dbReference type="Pfam" id="PF19583">
    <property type="entry name" value="ODP"/>
    <property type="match status" value="1"/>
</dbReference>
<comment type="caution">
    <text evidence="2">The sequence shown here is derived from an EMBL/GenBank/DDBJ whole genome shotgun (WGS) entry which is preliminary data.</text>
</comment>
<evidence type="ECO:0000313" key="3">
    <source>
        <dbReference type="Proteomes" id="UP001596101"/>
    </source>
</evidence>
<name>A0ABW0MJ71_9BURK</name>
<feature type="domain" description="ODP" evidence="1">
    <location>
        <begin position="34"/>
        <end position="221"/>
    </location>
</feature>
<dbReference type="EMBL" id="JBHSMR010000013">
    <property type="protein sequence ID" value="MFC5478260.1"/>
    <property type="molecule type" value="Genomic_DNA"/>
</dbReference>
<sequence length="247" mass="26787">MAITNVSAGTNVEEIADGVYRINTPVSLIPGGFSFNQYLVVDEQPPLFHTGPRRMFPLVREAVEHVMPAERLRFLALSHFEADECGSLNEWLAAAPQAVPLCSRVAAMVSVNDVADRPAMALADGAELSLGRRSVKWLDAPHLPHGWETGFLMDTMSRTLFCGDLFTQGGTGAAALTTQDILDNSEAFRQPMDYFSHSTNTRQLIEHLAVEAPTTLACMHGSAWRGDGAALLRALGERLVGQPARTA</sequence>
<evidence type="ECO:0000259" key="1">
    <source>
        <dbReference type="Pfam" id="PF19583"/>
    </source>
</evidence>
<dbReference type="InterPro" id="IPR036866">
    <property type="entry name" value="RibonucZ/Hydroxyglut_hydro"/>
</dbReference>
<dbReference type="Proteomes" id="UP001596101">
    <property type="component" value="Unassembled WGS sequence"/>
</dbReference>
<accession>A0ABW0MJ71</accession>
<protein>
    <submittedName>
        <fullName evidence="2">MBL fold metallo-hydrolase</fullName>
    </submittedName>
</protein>
<gene>
    <name evidence="2" type="ORF">ACFPQ5_08670</name>
</gene>
<reference evidence="3" key="1">
    <citation type="journal article" date="2019" name="Int. J. Syst. Evol. Microbiol.">
        <title>The Global Catalogue of Microorganisms (GCM) 10K type strain sequencing project: providing services to taxonomists for standard genome sequencing and annotation.</title>
        <authorList>
            <consortium name="The Broad Institute Genomics Platform"/>
            <consortium name="The Broad Institute Genome Sequencing Center for Infectious Disease"/>
            <person name="Wu L."/>
            <person name="Ma J."/>
        </authorList>
    </citation>
    <scope>NUCLEOTIDE SEQUENCE [LARGE SCALE GENOMIC DNA]</scope>
    <source>
        <strain evidence="3">CCUG 43111</strain>
    </source>
</reference>